<evidence type="ECO:0000256" key="4">
    <source>
        <dbReference type="ARBA" id="ARBA00022842"/>
    </source>
</evidence>
<dbReference type="GO" id="GO:0045337">
    <property type="term" value="P:farnesyl diphosphate biosynthetic process"/>
    <property type="evidence" value="ECO:0007669"/>
    <property type="project" value="TreeGrafter"/>
</dbReference>
<dbReference type="GO" id="GO:0004161">
    <property type="term" value="F:dimethylallyltranstransferase activity"/>
    <property type="evidence" value="ECO:0007669"/>
    <property type="project" value="TreeGrafter"/>
</dbReference>
<comment type="pathway">
    <text evidence="5">Pheromone biosynthesis.</text>
</comment>
<keyword evidence="4" id="KW-0460">Magnesium</keyword>
<accession>A0A1D2M646</accession>
<sequence length="216" mass="25177">MNFTRMLKVGREFMNRQCNYSSYRTPMAVSNISSFRTKCHSLVGNSLAPPLPIFTPVRRLVQIGQATRERPQLLTEVERKDFMHVYQTIVNDLLEVPDMEDMKETNGWIERLNAGFLLLDDIMETGVKHDRGRQCWYKVDNLGLTAINDGLLLEIIIYQILEKHFKDKSYFHMAKKVIFDVTYQTVAGESLDLRTGKERMEKYCANTYNCLFVLFA</sequence>
<dbReference type="PANTHER" id="PTHR11525">
    <property type="entry name" value="FARNESYL-PYROPHOSPHATE SYNTHETASE"/>
    <property type="match status" value="1"/>
</dbReference>
<dbReference type="PANTHER" id="PTHR11525:SF0">
    <property type="entry name" value="FARNESYL PYROPHOSPHATE SYNTHASE"/>
    <property type="match status" value="1"/>
</dbReference>
<dbReference type="InterPro" id="IPR008949">
    <property type="entry name" value="Isoprenoid_synthase_dom_sf"/>
</dbReference>
<dbReference type="AlphaFoldDB" id="A0A1D2M646"/>
<organism evidence="6 7">
    <name type="scientific">Orchesella cincta</name>
    <name type="common">Springtail</name>
    <name type="synonym">Podura cincta</name>
    <dbReference type="NCBI Taxonomy" id="48709"/>
    <lineage>
        <taxon>Eukaryota</taxon>
        <taxon>Metazoa</taxon>
        <taxon>Ecdysozoa</taxon>
        <taxon>Arthropoda</taxon>
        <taxon>Hexapoda</taxon>
        <taxon>Collembola</taxon>
        <taxon>Entomobryomorpha</taxon>
        <taxon>Entomobryoidea</taxon>
        <taxon>Orchesellidae</taxon>
        <taxon>Orchesellinae</taxon>
        <taxon>Orchesella</taxon>
    </lineage>
</organism>
<dbReference type="InterPro" id="IPR039702">
    <property type="entry name" value="FPS1-like"/>
</dbReference>
<dbReference type="Gene3D" id="1.10.600.10">
    <property type="entry name" value="Farnesyl Diphosphate Synthase"/>
    <property type="match status" value="1"/>
</dbReference>
<name>A0A1D2M646_ORCCI</name>
<dbReference type="OrthoDB" id="10257492at2759"/>
<dbReference type="GO" id="GO:0046872">
    <property type="term" value="F:metal ion binding"/>
    <property type="evidence" value="ECO:0007669"/>
    <property type="project" value="UniProtKB-KW"/>
</dbReference>
<comment type="caution">
    <text evidence="6">The sequence shown here is derived from an EMBL/GenBank/DDBJ whole genome shotgun (WGS) entry which is preliminary data.</text>
</comment>
<dbReference type="Pfam" id="PF00348">
    <property type="entry name" value="polyprenyl_synt"/>
    <property type="match status" value="1"/>
</dbReference>
<keyword evidence="3" id="KW-0479">Metal-binding</keyword>
<comment type="cofactor">
    <cofactor evidence="1">
        <name>Mg(2+)</name>
        <dbReference type="ChEBI" id="CHEBI:18420"/>
    </cofactor>
</comment>
<evidence type="ECO:0000256" key="1">
    <source>
        <dbReference type="ARBA" id="ARBA00001946"/>
    </source>
</evidence>
<keyword evidence="2" id="KW-0808">Transferase</keyword>
<reference evidence="6 7" key="1">
    <citation type="journal article" date="2016" name="Genome Biol. Evol.">
        <title>Gene Family Evolution Reflects Adaptation to Soil Environmental Stressors in the Genome of the Collembolan Orchesella cincta.</title>
        <authorList>
            <person name="Faddeeva-Vakhrusheva A."/>
            <person name="Derks M.F."/>
            <person name="Anvar S.Y."/>
            <person name="Agamennone V."/>
            <person name="Suring W."/>
            <person name="Smit S."/>
            <person name="van Straalen N.M."/>
            <person name="Roelofs D."/>
        </authorList>
    </citation>
    <scope>NUCLEOTIDE SEQUENCE [LARGE SCALE GENOMIC DNA]</scope>
    <source>
        <tissue evidence="6">Mixed pool</tissue>
    </source>
</reference>
<dbReference type="SUPFAM" id="SSF48576">
    <property type="entry name" value="Terpenoid synthases"/>
    <property type="match status" value="1"/>
</dbReference>
<keyword evidence="7" id="KW-1185">Reference proteome</keyword>
<dbReference type="InterPro" id="IPR000092">
    <property type="entry name" value="Polyprenyl_synt"/>
</dbReference>
<dbReference type="EMBL" id="LJIJ01003578">
    <property type="protein sequence ID" value="ODM88460.1"/>
    <property type="molecule type" value="Genomic_DNA"/>
</dbReference>
<dbReference type="GO" id="GO:0005737">
    <property type="term" value="C:cytoplasm"/>
    <property type="evidence" value="ECO:0007669"/>
    <property type="project" value="TreeGrafter"/>
</dbReference>
<dbReference type="GO" id="GO:0042811">
    <property type="term" value="P:pheromone biosynthetic process"/>
    <property type="evidence" value="ECO:0007669"/>
    <property type="project" value="UniProtKB-ARBA"/>
</dbReference>
<dbReference type="Proteomes" id="UP000094527">
    <property type="component" value="Unassembled WGS sequence"/>
</dbReference>
<evidence type="ECO:0000256" key="5">
    <source>
        <dbReference type="ARBA" id="ARBA00033740"/>
    </source>
</evidence>
<proteinExistence type="predicted"/>
<protein>
    <submittedName>
        <fullName evidence="6">Farnesyl pyrophosphate synthase</fullName>
    </submittedName>
</protein>
<evidence type="ECO:0000256" key="3">
    <source>
        <dbReference type="ARBA" id="ARBA00022723"/>
    </source>
</evidence>
<evidence type="ECO:0000256" key="2">
    <source>
        <dbReference type="ARBA" id="ARBA00022679"/>
    </source>
</evidence>
<evidence type="ECO:0000313" key="7">
    <source>
        <dbReference type="Proteomes" id="UP000094527"/>
    </source>
</evidence>
<evidence type="ECO:0000313" key="6">
    <source>
        <dbReference type="EMBL" id="ODM88460.1"/>
    </source>
</evidence>
<dbReference type="GO" id="GO:0004337">
    <property type="term" value="F:(2E,6E)-farnesyl diphosphate synthase activity"/>
    <property type="evidence" value="ECO:0007669"/>
    <property type="project" value="TreeGrafter"/>
</dbReference>
<dbReference type="STRING" id="48709.A0A1D2M646"/>
<gene>
    <name evidence="6" type="ORF">Ocin01_18223</name>
</gene>